<keyword evidence="2" id="KW-0597">Phosphoprotein</keyword>
<dbReference type="InterPro" id="IPR052016">
    <property type="entry name" value="Bact_Sigma-Reg"/>
</dbReference>
<dbReference type="Gene3D" id="3.30.450.20">
    <property type="entry name" value="PAS domain"/>
    <property type="match status" value="1"/>
</dbReference>
<evidence type="ECO:0000256" key="11">
    <source>
        <dbReference type="ARBA" id="ARBA00023211"/>
    </source>
</evidence>
<dbReference type="Pfam" id="PF07228">
    <property type="entry name" value="SpoIIE"/>
    <property type="match status" value="1"/>
</dbReference>
<evidence type="ECO:0000256" key="14">
    <source>
        <dbReference type="ARBA" id="ARBA00075117"/>
    </source>
</evidence>
<dbReference type="Pfam" id="PF01590">
    <property type="entry name" value="GAF"/>
    <property type="match status" value="1"/>
</dbReference>
<dbReference type="Gene3D" id="3.30.565.10">
    <property type="entry name" value="Histidine kinase-like ATPase, C-terminal domain"/>
    <property type="match status" value="1"/>
</dbReference>
<dbReference type="SUPFAM" id="SSF55785">
    <property type="entry name" value="PYP-like sensor domain (PAS domain)"/>
    <property type="match status" value="1"/>
</dbReference>
<dbReference type="InterPro" id="IPR036890">
    <property type="entry name" value="HATPase_C_sf"/>
</dbReference>
<evidence type="ECO:0000256" key="13">
    <source>
        <dbReference type="ARBA" id="ARBA00056274"/>
    </source>
</evidence>
<dbReference type="InterPro" id="IPR035965">
    <property type="entry name" value="PAS-like_dom_sf"/>
</dbReference>
<evidence type="ECO:0000256" key="7">
    <source>
        <dbReference type="ARBA" id="ARBA00022801"/>
    </source>
</evidence>
<keyword evidence="4" id="KW-0479">Metal-binding</keyword>
<dbReference type="Proteomes" id="UP000198614">
    <property type="component" value="Unassembled WGS sequence"/>
</dbReference>
<dbReference type="AlphaFoldDB" id="A0A1G7SN72"/>
<dbReference type="GO" id="GO:0005524">
    <property type="term" value="F:ATP binding"/>
    <property type="evidence" value="ECO:0007669"/>
    <property type="project" value="UniProtKB-KW"/>
</dbReference>
<keyword evidence="5" id="KW-0547">Nucleotide-binding</keyword>
<dbReference type="Gene3D" id="3.60.40.10">
    <property type="entry name" value="PPM-type phosphatase domain"/>
    <property type="match status" value="1"/>
</dbReference>
<accession>A0A1G7SN72</accession>
<dbReference type="SUPFAM" id="SSF55874">
    <property type="entry name" value="ATPase domain of HSP90 chaperone/DNA topoisomerase II/histidine kinase"/>
    <property type="match status" value="1"/>
</dbReference>
<keyword evidence="3" id="KW-0808">Transferase</keyword>
<evidence type="ECO:0000256" key="6">
    <source>
        <dbReference type="ARBA" id="ARBA00022777"/>
    </source>
</evidence>
<keyword evidence="9" id="KW-0460">Magnesium</keyword>
<keyword evidence="10" id="KW-0904">Protein phosphatase</keyword>
<dbReference type="GO" id="GO:0046872">
    <property type="term" value="F:metal ion binding"/>
    <property type="evidence" value="ECO:0007669"/>
    <property type="project" value="UniProtKB-KW"/>
</dbReference>
<evidence type="ECO:0000256" key="2">
    <source>
        <dbReference type="ARBA" id="ARBA00022553"/>
    </source>
</evidence>
<dbReference type="FunFam" id="3.30.565.10:FF:000028">
    <property type="entry name" value="PAS sensor protein"/>
    <property type="match status" value="1"/>
</dbReference>
<evidence type="ECO:0000313" key="17">
    <source>
        <dbReference type="EMBL" id="SDG24381.1"/>
    </source>
</evidence>
<protein>
    <recommendedName>
        <fullName evidence="1">protein-serine/threonine phosphatase</fullName>
        <ecNumber evidence="1">3.1.3.16</ecNumber>
    </recommendedName>
    <alternativeName>
        <fullName evidence="15">Protein-serine/threonine phosphatase</fullName>
    </alternativeName>
    <alternativeName>
        <fullName evidence="14">Serine/threonine-protein kinase</fullName>
    </alternativeName>
</protein>
<evidence type="ECO:0000259" key="16">
    <source>
        <dbReference type="PROSITE" id="PS50112"/>
    </source>
</evidence>
<dbReference type="OrthoDB" id="118142at2"/>
<dbReference type="SMART" id="SM00331">
    <property type="entry name" value="PP2C_SIG"/>
    <property type="match status" value="1"/>
</dbReference>
<evidence type="ECO:0000256" key="1">
    <source>
        <dbReference type="ARBA" id="ARBA00013081"/>
    </source>
</evidence>
<name>A0A1G7SN72_9ACTN</name>
<keyword evidence="8" id="KW-0067">ATP-binding</keyword>
<comment type="catalytic activity">
    <reaction evidence="12">
        <text>O-phospho-L-seryl-[protein] + H2O = L-seryl-[protein] + phosphate</text>
        <dbReference type="Rhea" id="RHEA:20629"/>
        <dbReference type="Rhea" id="RHEA-COMP:9863"/>
        <dbReference type="Rhea" id="RHEA-COMP:11604"/>
        <dbReference type="ChEBI" id="CHEBI:15377"/>
        <dbReference type="ChEBI" id="CHEBI:29999"/>
        <dbReference type="ChEBI" id="CHEBI:43474"/>
        <dbReference type="ChEBI" id="CHEBI:83421"/>
        <dbReference type="EC" id="3.1.3.16"/>
    </reaction>
</comment>
<sequence>MKDSSQDTGAPPPPLDGIATAVLDAHGSVLYCSDTAAALVGRTASEVRGHTVFRLLTDASKHEWRLTRGPAGGRAALRPRGGGAVEVAFRMLPFDGGTGFFVIAAPARWATDWEQGGAFLHALLVQDRIGISIRDRDLTAVRSNMTPELFDGPAFPPGSRLTDVMSALDAEAVRAVLRGLLETGVPLVGHEQRLRSPQMSGRQWYLALTSVRLQDAQGNATGVATLVSDATAQRRSRRYLELAHRASVRISASLDVTRTAQDLVDVLVPALGELGWVNLAEAVLRGDEPPKVVGGGDLQLRRTAVASSDGPWPGALLQPGMAVPPYRGTANLWNLQHGGAVIYDRESFLALPADPDLARVLVPEHGHSAVSAPLFARGLMLGSVTIWRTEQSDAFDQEDAELLAEIASRAALSVDNARRYTREHNAAVSLQQRLLPRATTDTPAAETAGLYLPAGGGAEISGDWFDAIPLPSLRTAFVVGDVIGHGLAATATMGRLRTAVQTLADLELSPDEVLTHLDDLVSRLAAEADPAQQDTVGSTCLYAVYDPVDGRCTLASAGHPPPVLIGPDGIGRLLDATPGPPLGVGGLPFETTVVDLAAGSVLALYTDGLIHRGGLDPDVGMRRLADRLTEQARRGSSLDALGRALLADDAGPSRDDIALLLARTRLLPEEATATWEFPADPAVVADAREAATRQSAVWGLDDATIFTTELIVSELVTNAIRYASGPVGLRLMRETALICEVSDSSNTQPRLRRARTSDEGGRGLFLVAQLSTRWGSRYGRHGKTIWAEQALPPTPPPPFPT</sequence>
<dbReference type="InterPro" id="IPR001932">
    <property type="entry name" value="PPM-type_phosphatase-like_dom"/>
</dbReference>
<gene>
    <name evidence="17" type="ORF">SAMN05216260_11662</name>
</gene>
<dbReference type="InterPro" id="IPR036457">
    <property type="entry name" value="PPM-type-like_dom_sf"/>
</dbReference>
<dbReference type="InterPro" id="IPR003018">
    <property type="entry name" value="GAF"/>
</dbReference>
<dbReference type="InterPro" id="IPR003594">
    <property type="entry name" value="HATPase_dom"/>
</dbReference>
<dbReference type="PROSITE" id="PS50112">
    <property type="entry name" value="PAS"/>
    <property type="match status" value="1"/>
</dbReference>
<comment type="function">
    <text evidence="13">Primarily acts as an independent SigF regulator that is sensitive to the osmosensory signal, mediating the cross talk of PknD with the SigF regulon. Possesses both phosphatase and kinase activities. The kinase domain functions as a classic anti-sigma factor-like kinase to phosphorylate the anti-anti-sigma factor domain at the canonical regulatory site, and the phosphatase domain antagonizes this activity.</text>
</comment>
<dbReference type="GO" id="GO:0004722">
    <property type="term" value="F:protein serine/threonine phosphatase activity"/>
    <property type="evidence" value="ECO:0007669"/>
    <property type="project" value="UniProtKB-EC"/>
</dbReference>
<dbReference type="InterPro" id="IPR029016">
    <property type="entry name" value="GAF-like_dom_sf"/>
</dbReference>
<dbReference type="EMBL" id="FNAX01000016">
    <property type="protein sequence ID" value="SDG24381.1"/>
    <property type="molecule type" value="Genomic_DNA"/>
</dbReference>
<evidence type="ECO:0000256" key="12">
    <source>
        <dbReference type="ARBA" id="ARBA00047761"/>
    </source>
</evidence>
<dbReference type="CDD" id="cd16936">
    <property type="entry name" value="HATPase_RsbW-like"/>
    <property type="match status" value="1"/>
</dbReference>
<dbReference type="SUPFAM" id="SSF81606">
    <property type="entry name" value="PP2C-like"/>
    <property type="match status" value="1"/>
</dbReference>
<evidence type="ECO:0000256" key="10">
    <source>
        <dbReference type="ARBA" id="ARBA00022912"/>
    </source>
</evidence>
<keyword evidence="7" id="KW-0378">Hydrolase</keyword>
<evidence type="ECO:0000256" key="3">
    <source>
        <dbReference type="ARBA" id="ARBA00022679"/>
    </source>
</evidence>
<feature type="domain" description="PAS" evidence="16">
    <location>
        <begin position="22"/>
        <end position="53"/>
    </location>
</feature>
<dbReference type="SUPFAM" id="SSF55781">
    <property type="entry name" value="GAF domain-like"/>
    <property type="match status" value="1"/>
</dbReference>
<organism evidence="17 18">
    <name type="scientific">Streptomyces griseoaurantiacus</name>
    <dbReference type="NCBI Taxonomy" id="68213"/>
    <lineage>
        <taxon>Bacteria</taxon>
        <taxon>Bacillati</taxon>
        <taxon>Actinomycetota</taxon>
        <taxon>Actinomycetes</taxon>
        <taxon>Kitasatosporales</taxon>
        <taxon>Streptomycetaceae</taxon>
        <taxon>Streptomyces</taxon>
        <taxon>Streptomyces aurantiacus group</taxon>
    </lineage>
</organism>
<evidence type="ECO:0000256" key="9">
    <source>
        <dbReference type="ARBA" id="ARBA00022842"/>
    </source>
</evidence>
<dbReference type="EC" id="3.1.3.16" evidence="1"/>
<dbReference type="GO" id="GO:0016301">
    <property type="term" value="F:kinase activity"/>
    <property type="evidence" value="ECO:0007669"/>
    <property type="project" value="UniProtKB-KW"/>
</dbReference>
<keyword evidence="6" id="KW-0418">Kinase</keyword>
<evidence type="ECO:0000256" key="8">
    <source>
        <dbReference type="ARBA" id="ARBA00022840"/>
    </source>
</evidence>
<dbReference type="Pfam" id="PF08448">
    <property type="entry name" value="PAS_4"/>
    <property type="match status" value="1"/>
</dbReference>
<dbReference type="CDD" id="cd00130">
    <property type="entry name" value="PAS"/>
    <property type="match status" value="1"/>
</dbReference>
<dbReference type="Pfam" id="PF13581">
    <property type="entry name" value="HATPase_c_2"/>
    <property type="match status" value="1"/>
</dbReference>
<dbReference type="PANTHER" id="PTHR43156:SF2">
    <property type="entry name" value="STAGE II SPORULATION PROTEIN E"/>
    <property type="match status" value="1"/>
</dbReference>
<dbReference type="FunFam" id="3.60.40.10:FF:000005">
    <property type="entry name" value="Serine/threonine protein phosphatase"/>
    <property type="match status" value="1"/>
</dbReference>
<dbReference type="InterPro" id="IPR000014">
    <property type="entry name" value="PAS"/>
</dbReference>
<dbReference type="Gene3D" id="3.30.450.40">
    <property type="match status" value="1"/>
</dbReference>
<evidence type="ECO:0000256" key="4">
    <source>
        <dbReference type="ARBA" id="ARBA00022723"/>
    </source>
</evidence>
<keyword evidence="11" id="KW-0464">Manganese</keyword>
<proteinExistence type="predicted"/>
<dbReference type="PANTHER" id="PTHR43156">
    <property type="entry name" value="STAGE II SPORULATION PROTEIN E-RELATED"/>
    <property type="match status" value="1"/>
</dbReference>
<evidence type="ECO:0000313" key="18">
    <source>
        <dbReference type="Proteomes" id="UP000198614"/>
    </source>
</evidence>
<evidence type="ECO:0000256" key="5">
    <source>
        <dbReference type="ARBA" id="ARBA00022741"/>
    </source>
</evidence>
<reference evidence="17 18" key="1">
    <citation type="submission" date="2016-10" db="EMBL/GenBank/DDBJ databases">
        <authorList>
            <person name="de Groot N.N."/>
        </authorList>
    </citation>
    <scope>NUCLEOTIDE SEQUENCE [LARGE SCALE GENOMIC DNA]</scope>
    <source>
        <strain evidence="17 18">CGMCC 4.1859</strain>
    </source>
</reference>
<evidence type="ECO:0000256" key="15">
    <source>
        <dbReference type="ARBA" id="ARBA00081350"/>
    </source>
</evidence>
<dbReference type="InterPro" id="IPR013656">
    <property type="entry name" value="PAS_4"/>
</dbReference>